<dbReference type="EMBL" id="MTKT01003240">
    <property type="protein sequence ID" value="OWM75464.1"/>
    <property type="molecule type" value="Genomic_DNA"/>
</dbReference>
<dbReference type="PANTHER" id="PTHR14379:SF7">
    <property type="entry name" value="ENDONUCLEASE OR GLYCOSYL HYDROLASE-RELATED"/>
    <property type="match status" value="1"/>
</dbReference>
<feature type="compositionally biased region" description="Polar residues" evidence="1">
    <location>
        <begin position="430"/>
        <end position="450"/>
    </location>
</feature>
<organism evidence="4 5">
    <name type="scientific">Punica granatum</name>
    <name type="common">Pomegranate</name>
    <dbReference type="NCBI Taxonomy" id="22663"/>
    <lineage>
        <taxon>Eukaryota</taxon>
        <taxon>Viridiplantae</taxon>
        <taxon>Streptophyta</taxon>
        <taxon>Embryophyta</taxon>
        <taxon>Tracheophyta</taxon>
        <taxon>Spermatophyta</taxon>
        <taxon>Magnoliopsida</taxon>
        <taxon>eudicotyledons</taxon>
        <taxon>Gunneridae</taxon>
        <taxon>Pentapetalae</taxon>
        <taxon>rosids</taxon>
        <taxon>malvids</taxon>
        <taxon>Myrtales</taxon>
        <taxon>Lythraceae</taxon>
        <taxon>Punica</taxon>
    </lineage>
</organism>
<dbReference type="InterPro" id="IPR056042">
    <property type="entry name" value="DUF7625"/>
</dbReference>
<dbReference type="GO" id="GO:0004540">
    <property type="term" value="F:RNA nuclease activity"/>
    <property type="evidence" value="ECO:0007669"/>
    <property type="project" value="InterPro"/>
</dbReference>
<dbReference type="AlphaFoldDB" id="A0A218WRK3"/>
<proteinExistence type="predicted"/>
<gene>
    <name evidence="4" type="ORF">CDL15_Pgr021628</name>
</gene>
<dbReference type="Proteomes" id="UP000197138">
    <property type="component" value="Unassembled WGS sequence"/>
</dbReference>
<evidence type="ECO:0000259" key="2">
    <source>
        <dbReference type="Pfam" id="PF01936"/>
    </source>
</evidence>
<dbReference type="PANTHER" id="PTHR14379">
    <property type="entry name" value="LIMKAIN B LKAP"/>
    <property type="match status" value="1"/>
</dbReference>
<evidence type="ECO:0000259" key="3">
    <source>
        <dbReference type="Pfam" id="PF24620"/>
    </source>
</evidence>
<name>A0A218WRK3_PUNGR</name>
<accession>A0A218WRK3</accession>
<reference evidence="5" key="1">
    <citation type="journal article" date="2017" name="Plant J.">
        <title>The pomegranate (Punica granatum L.) genome and the genomics of punicalagin biosynthesis.</title>
        <authorList>
            <person name="Qin G."/>
            <person name="Xu C."/>
            <person name="Ming R."/>
            <person name="Tang H."/>
            <person name="Guyot R."/>
            <person name="Kramer E.M."/>
            <person name="Hu Y."/>
            <person name="Yi X."/>
            <person name="Qi Y."/>
            <person name="Xu X."/>
            <person name="Gao Z."/>
            <person name="Pan H."/>
            <person name="Jian J."/>
            <person name="Tian Y."/>
            <person name="Yue Z."/>
            <person name="Xu Y."/>
        </authorList>
    </citation>
    <scope>NUCLEOTIDE SEQUENCE [LARGE SCALE GENOMIC DNA]</scope>
    <source>
        <strain evidence="5">cv. Dabenzi</strain>
    </source>
</reference>
<dbReference type="InterPro" id="IPR024768">
    <property type="entry name" value="Marf1"/>
</dbReference>
<dbReference type="GO" id="GO:0010468">
    <property type="term" value="P:regulation of gene expression"/>
    <property type="evidence" value="ECO:0007669"/>
    <property type="project" value="InterPro"/>
</dbReference>
<feature type="domain" description="NYN" evidence="2">
    <location>
        <begin position="24"/>
        <end position="160"/>
    </location>
</feature>
<dbReference type="Gene3D" id="3.40.50.1010">
    <property type="entry name" value="5'-nuclease"/>
    <property type="match status" value="1"/>
</dbReference>
<dbReference type="CDD" id="cd10910">
    <property type="entry name" value="PIN_limkain_b1_N_like"/>
    <property type="match status" value="1"/>
</dbReference>
<dbReference type="GO" id="GO:0005777">
    <property type="term" value="C:peroxisome"/>
    <property type="evidence" value="ECO:0007669"/>
    <property type="project" value="InterPro"/>
</dbReference>
<dbReference type="Pfam" id="PF24620">
    <property type="entry name" value="DUF7625"/>
    <property type="match status" value="1"/>
</dbReference>
<feature type="region of interest" description="Disordered" evidence="1">
    <location>
        <begin position="430"/>
        <end position="465"/>
    </location>
</feature>
<comment type="caution">
    <text evidence="4">The sequence shown here is derived from an EMBL/GenBank/DDBJ whole genome shotgun (WGS) entry which is preliminary data.</text>
</comment>
<protein>
    <submittedName>
        <fullName evidence="4">Uncharacterized protein</fullName>
    </submittedName>
</protein>
<evidence type="ECO:0000313" key="5">
    <source>
        <dbReference type="Proteomes" id="UP000197138"/>
    </source>
</evidence>
<dbReference type="Pfam" id="PF01936">
    <property type="entry name" value="NYN"/>
    <property type="match status" value="1"/>
</dbReference>
<sequence>MVGDYAAPASSSPGTAEAQYSSAKTSVWWDIENCQVPMGCDPHAIARNISSALVKMNYCGPVSISAYGDTNRIPNSVQKALSSTGIALNHVPAGVKDASDKKILVDMLFWAVDNPAPANYLLISGDRDFSNALHQLRMRRYNILLAQPRKVSAPLVAAAKSVWLWTSLSAGGTPLSSGETAQLVNSNYSFSGVTSQNTNYEAISFAGAGTVSTDNISSVGQCTFSDGMSADDTYKGDGIYISKTATQPHINTAVSLPVMMEDTYNNGKFQKYEGVQEKQFKKAPHEFFPGATEPVVTANGPISFSGNPSSSGTVGYPQNYYAHQARPSNGSMRPPSAPEISVRPSPVNFEYRPFAPDYSARPIPANYECRPFAPNNPSRPNFVNQEYRPFSPRPDNGNLRYPSVPTMNMPNIGKVNQSVHSPNARKSLNFQQPNGEQNGSTFVETSNSIGYNKPHKGRGSGGQRLQRATSYNGYPGVPELSSSPPRAVITTVSGNGTWGSQGPLPEHAQGLIGVILLALNTLKEEEIIPTESNITDCIHCHYGESKYQNVDVKKALDIALEQQMVVTQNLGVITLYIGRNEKLWKCVNPISVEPNMFPQATWDRIENFLSSSAGKSAVYASKCRYEAALILQKLCIPELTMGHVLQILNIICTVKRWIVPHKTGWQPISITLEESTTY</sequence>
<dbReference type="InterPro" id="IPR021139">
    <property type="entry name" value="NYN"/>
</dbReference>
<evidence type="ECO:0000256" key="1">
    <source>
        <dbReference type="SAM" id="MobiDB-lite"/>
    </source>
</evidence>
<evidence type="ECO:0000313" key="4">
    <source>
        <dbReference type="EMBL" id="OWM75464.1"/>
    </source>
</evidence>
<feature type="domain" description="DUF7625" evidence="3">
    <location>
        <begin position="503"/>
        <end position="591"/>
    </location>
</feature>